<sequence length="32" mass="3743">LPGGAFFDVRDDRIARVTNYYNLQDWIRQVSG</sequence>
<comment type="caution">
    <text evidence="1">The sequence shown here is derived from an EMBL/GenBank/DDBJ whole genome shotgun (WGS) entry which is preliminary data.</text>
</comment>
<dbReference type="InterPro" id="IPR032710">
    <property type="entry name" value="NTF2-like_dom_sf"/>
</dbReference>
<dbReference type="AlphaFoldDB" id="A0A2W5U0Q2"/>
<accession>A0A2W5U0Q2</accession>
<dbReference type="Proteomes" id="UP000249061">
    <property type="component" value="Unassembled WGS sequence"/>
</dbReference>
<dbReference type="Gene3D" id="3.10.450.50">
    <property type="match status" value="1"/>
</dbReference>
<feature type="non-terminal residue" evidence="1">
    <location>
        <position position="1"/>
    </location>
</feature>
<name>A0A2W5U0Q2_9BACT</name>
<reference evidence="1 2" key="1">
    <citation type="submission" date="2017-08" db="EMBL/GenBank/DDBJ databases">
        <title>Infants hospitalized years apart are colonized by the same room-sourced microbial strains.</title>
        <authorList>
            <person name="Brooks B."/>
            <person name="Olm M.R."/>
            <person name="Firek B.A."/>
            <person name="Baker R."/>
            <person name="Thomas B.C."/>
            <person name="Morowitz M.J."/>
            <person name="Banfield J.F."/>
        </authorList>
    </citation>
    <scope>NUCLEOTIDE SEQUENCE [LARGE SCALE GENOMIC DNA]</scope>
    <source>
        <strain evidence="1">S2_003_000_R2_14</strain>
    </source>
</reference>
<gene>
    <name evidence="1" type="ORF">DI536_37215</name>
</gene>
<evidence type="ECO:0000313" key="1">
    <source>
        <dbReference type="EMBL" id="PZR02178.1"/>
    </source>
</evidence>
<protein>
    <submittedName>
        <fullName evidence="1">Isopropylmalate/homocitrate/citramalate synthase</fullName>
    </submittedName>
</protein>
<evidence type="ECO:0000313" key="2">
    <source>
        <dbReference type="Proteomes" id="UP000249061"/>
    </source>
</evidence>
<dbReference type="SUPFAM" id="SSF54427">
    <property type="entry name" value="NTF2-like"/>
    <property type="match status" value="1"/>
</dbReference>
<proteinExistence type="predicted"/>
<organism evidence="1 2">
    <name type="scientific">Archangium gephyra</name>
    <dbReference type="NCBI Taxonomy" id="48"/>
    <lineage>
        <taxon>Bacteria</taxon>
        <taxon>Pseudomonadati</taxon>
        <taxon>Myxococcota</taxon>
        <taxon>Myxococcia</taxon>
        <taxon>Myxococcales</taxon>
        <taxon>Cystobacterineae</taxon>
        <taxon>Archangiaceae</taxon>
        <taxon>Archangium</taxon>
    </lineage>
</organism>
<dbReference type="EMBL" id="QFQP01000222">
    <property type="protein sequence ID" value="PZR02178.1"/>
    <property type="molecule type" value="Genomic_DNA"/>
</dbReference>